<feature type="compositionally biased region" description="Basic and acidic residues" evidence="1">
    <location>
        <begin position="129"/>
        <end position="144"/>
    </location>
</feature>
<comment type="caution">
    <text evidence="2">The sequence shown here is derived from an EMBL/GenBank/DDBJ whole genome shotgun (WGS) entry which is preliminary data.</text>
</comment>
<organism evidence="2 3">
    <name type="scientific">Dioscorea zingiberensis</name>
    <dbReference type="NCBI Taxonomy" id="325984"/>
    <lineage>
        <taxon>Eukaryota</taxon>
        <taxon>Viridiplantae</taxon>
        <taxon>Streptophyta</taxon>
        <taxon>Embryophyta</taxon>
        <taxon>Tracheophyta</taxon>
        <taxon>Spermatophyta</taxon>
        <taxon>Magnoliopsida</taxon>
        <taxon>Liliopsida</taxon>
        <taxon>Dioscoreales</taxon>
        <taxon>Dioscoreaceae</taxon>
        <taxon>Dioscorea</taxon>
    </lineage>
</organism>
<sequence length="209" mass="23377">MECNRDEALRAKEIAERKFSANDLMGAKKFALKAQNLFPALEASQHQQHNVNHNSVNDTCGLGGIPTIVVAWGQKTTSMELNLMFTLMTTTLGALSLEKLGQQVQMLHQLLLHASATIVNKTYEKVKREREEAQAAARKEEALRKRNHPPKRTHSSSGNVNVGVGGTLHELDRLGKRRRSISGDLGANYRGANTKQDVQDAQLKWKRWK</sequence>
<dbReference type="PANTHER" id="PTHR44137">
    <property type="entry name" value="BNAC03G44070D PROTEIN"/>
    <property type="match status" value="1"/>
</dbReference>
<dbReference type="PANTHER" id="PTHR44137:SF32">
    <property type="entry name" value="DNAJ HEAT SHOCK AMINO-TERMINAL DOMAIN PROTEIN"/>
    <property type="match status" value="1"/>
</dbReference>
<feature type="region of interest" description="Disordered" evidence="1">
    <location>
        <begin position="129"/>
        <end position="166"/>
    </location>
</feature>
<accession>A0A9D5HDB3</accession>
<gene>
    <name evidence="2" type="ORF">J5N97_020530</name>
</gene>
<evidence type="ECO:0000313" key="3">
    <source>
        <dbReference type="Proteomes" id="UP001085076"/>
    </source>
</evidence>
<dbReference type="EMBL" id="JAGGNH010000005">
    <property type="protein sequence ID" value="KAJ0972571.1"/>
    <property type="molecule type" value="Genomic_DNA"/>
</dbReference>
<keyword evidence="3" id="KW-1185">Reference proteome</keyword>
<dbReference type="Proteomes" id="UP001085076">
    <property type="component" value="Miscellaneous, Linkage group lg05"/>
</dbReference>
<feature type="compositionally biased region" description="Basic residues" evidence="1">
    <location>
        <begin position="145"/>
        <end position="154"/>
    </location>
</feature>
<dbReference type="OrthoDB" id="10250354at2759"/>
<evidence type="ECO:0000256" key="1">
    <source>
        <dbReference type="SAM" id="MobiDB-lite"/>
    </source>
</evidence>
<proteinExistence type="predicted"/>
<protein>
    <submittedName>
        <fullName evidence="2">Uncharacterized protein</fullName>
    </submittedName>
</protein>
<feature type="region of interest" description="Disordered" evidence="1">
    <location>
        <begin position="183"/>
        <end position="209"/>
    </location>
</feature>
<reference evidence="2" key="1">
    <citation type="submission" date="2021-03" db="EMBL/GenBank/DDBJ databases">
        <authorList>
            <person name="Li Z."/>
            <person name="Yang C."/>
        </authorList>
    </citation>
    <scope>NUCLEOTIDE SEQUENCE</scope>
    <source>
        <strain evidence="2">Dzin_1.0</strain>
        <tissue evidence="2">Leaf</tissue>
    </source>
</reference>
<reference evidence="2" key="2">
    <citation type="journal article" date="2022" name="Hortic Res">
        <title>The genome of Dioscorea zingiberensis sheds light on the biosynthesis, origin and evolution of the medicinally important diosgenin saponins.</title>
        <authorList>
            <person name="Li Y."/>
            <person name="Tan C."/>
            <person name="Li Z."/>
            <person name="Guo J."/>
            <person name="Li S."/>
            <person name="Chen X."/>
            <person name="Wang C."/>
            <person name="Dai X."/>
            <person name="Yang H."/>
            <person name="Song W."/>
            <person name="Hou L."/>
            <person name="Xu J."/>
            <person name="Tong Z."/>
            <person name="Xu A."/>
            <person name="Yuan X."/>
            <person name="Wang W."/>
            <person name="Yang Q."/>
            <person name="Chen L."/>
            <person name="Sun Z."/>
            <person name="Wang K."/>
            <person name="Pan B."/>
            <person name="Chen J."/>
            <person name="Bao Y."/>
            <person name="Liu F."/>
            <person name="Qi X."/>
            <person name="Gang D.R."/>
            <person name="Wen J."/>
            <person name="Li J."/>
        </authorList>
    </citation>
    <scope>NUCLEOTIDE SEQUENCE</scope>
    <source>
        <strain evidence="2">Dzin_1.0</strain>
    </source>
</reference>
<name>A0A9D5HDB3_9LILI</name>
<dbReference type="AlphaFoldDB" id="A0A9D5HDB3"/>
<evidence type="ECO:0000313" key="2">
    <source>
        <dbReference type="EMBL" id="KAJ0972571.1"/>
    </source>
</evidence>